<evidence type="ECO:0000256" key="2">
    <source>
        <dbReference type="SAM" id="MobiDB-lite"/>
    </source>
</evidence>
<organism evidence="3 4">
    <name type="scientific">Besnoitia besnoiti</name>
    <name type="common">Apicomplexan protozoan</name>
    <dbReference type="NCBI Taxonomy" id="94643"/>
    <lineage>
        <taxon>Eukaryota</taxon>
        <taxon>Sar</taxon>
        <taxon>Alveolata</taxon>
        <taxon>Apicomplexa</taxon>
        <taxon>Conoidasida</taxon>
        <taxon>Coccidia</taxon>
        <taxon>Eucoccidiorida</taxon>
        <taxon>Eimeriorina</taxon>
        <taxon>Sarcocystidae</taxon>
        <taxon>Besnoitia</taxon>
    </lineage>
</organism>
<dbReference type="OrthoDB" id="438330at2759"/>
<feature type="coiled-coil region" evidence="1">
    <location>
        <begin position="76"/>
        <end position="138"/>
    </location>
</feature>
<dbReference type="GeneID" id="40308185"/>
<reference evidence="3 4" key="1">
    <citation type="submission" date="2017-09" db="EMBL/GenBank/DDBJ databases">
        <title>Genome sequencing of Besnoitia besnoiti strain Bb-Ger1.</title>
        <authorList>
            <person name="Schares G."/>
            <person name="Venepally P."/>
            <person name="Lorenzi H.A."/>
        </authorList>
    </citation>
    <scope>NUCLEOTIDE SEQUENCE [LARGE SCALE GENOMIC DNA]</scope>
    <source>
        <strain evidence="3 4">Bb-Ger1</strain>
    </source>
</reference>
<name>A0A2A9LZW0_BESBE</name>
<keyword evidence="3" id="KW-0418">Kinase</keyword>
<accession>A0A2A9LZW0</accession>
<keyword evidence="1" id="KW-0175">Coiled coil</keyword>
<gene>
    <name evidence="3" type="ORF">BESB_031330</name>
</gene>
<keyword evidence="3" id="KW-0723">Serine/threonine-protein kinase</keyword>
<evidence type="ECO:0000256" key="1">
    <source>
        <dbReference type="SAM" id="Coils"/>
    </source>
</evidence>
<evidence type="ECO:0000313" key="3">
    <source>
        <dbReference type="EMBL" id="PFH31259.1"/>
    </source>
</evidence>
<keyword evidence="3" id="KW-0808">Transferase</keyword>
<proteinExistence type="predicted"/>
<dbReference type="KEGG" id="bbes:BESB_031330"/>
<sequence length="218" mass="25777">MIKERVRRMKEAQTQNLILREQAQQKRENARQRTEQQRRDDARKAKAMQAKAAEERRMRDNKERYYNHERSVAIRRQQEEVRKKREEEQLRRMQKTQENYEARVAQEEMIRARTEALVAKLEKEEMELIQRLQNTQVIQRSAYRQLDEALRTPATHPTPAKPKRVISCECIVTASSLREVEITKVRADTGGPTEQDNSADSSWTSFVFALGVRLDLVI</sequence>
<dbReference type="VEuPathDB" id="ToxoDB:BESB_031330"/>
<comment type="caution">
    <text evidence="3">The sequence shown here is derived from an EMBL/GenBank/DDBJ whole genome shotgun (WGS) entry which is preliminary data.</text>
</comment>
<dbReference type="Proteomes" id="UP000224006">
    <property type="component" value="Chromosome XIII"/>
</dbReference>
<keyword evidence="4" id="KW-1185">Reference proteome</keyword>
<dbReference type="GO" id="GO:0004674">
    <property type="term" value="F:protein serine/threonine kinase activity"/>
    <property type="evidence" value="ECO:0007669"/>
    <property type="project" value="UniProtKB-KW"/>
</dbReference>
<feature type="compositionally biased region" description="Basic and acidic residues" evidence="2">
    <location>
        <begin position="23"/>
        <end position="44"/>
    </location>
</feature>
<protein>
    <submittedName>
        <fullName evidence="3">Non-specific serine/threonine protein kinase</fullName>
    </submittedName>
</protein>
<evidence type="ECO:0000313" key="4">
    <source>
        <dbReference type="Proteomes" id="UP000224006"/>
    </source>
</evidence>
<dbReference type="RefSeq" id="XP_029215268.1">
    <property type="nucleotide sequence ID" value="XM_029361801.1"/>
</dbReference>
<dbReference type="EMBL" id="NWUJ01000016">
    <property type="protein sequence ID" value="PFH31259.1"/>
    <property type="molecule type" value="Genomic_DNA"/>
</dbReference>
<dbReference type="AlphaFoldDB" id="A0A2A9LZW0"/>
<feature type="region of interest" description="Disordered" evidence="2">
    <location>
        <begin position="1"/>
        <end position="59"/>
    </location>
</feature>